<reference evidence="2" key="2">
    <citation type="submission" date="2015-01" db="EMBL/GenBank/DDBJ databases">
        <title>Evolutionary Origins and Diversification of the Mycorrhizal Mutualists.</title>
        <authorList>
            <consortium name="DOE Joint Genome Institute"/>
            <consortium name="Mycorrhizal Genomics Consortium"/>
            <person name="Kohler A."/>
            <person name="Kuo A."/>
            <person name="Nagy L.G."/>
            <person name="Floudas D."/>
            <person name="Copeland A."/>
            <person name="Barry K.W."/>
            <person name="Cichocki N."/>
            <person name="Veneault-Fourrey C."/>
            <person name="LaButti K."/>
            <person name="Lindquist E.A."/>
            <person name="Lipzen A."/>
            <person name="Lundell T."/>
            <person name="Morin E."/>
            <person name="Murat C."/>
            <person name="Riley R."/>
            <person name="Ohm R."/>
            <person name="Sun H."/>
            <person name="Tunlid A."/>
            <person name="Henrissat B."/>
            <person name="Grigoriev I.V."/>
            <person name="Hibbett D.S."/>
            <person name="Martin F."/>
        </authorList>
    </citation>
    <scope>NUCLEOTIDE SEQUENCE [LARGE SCALE GENOMIC DNA]</scope>
    <source>
        <strain evidence="2">Ve08.2h10</strain>
    </source>
</reference>
<dbReference type="InParanoid" id="A0A0D0CEZ7"/>
<reference evidence="1 2" key="1">
    <citation type="submission" date="2014-04" db="EMBL/GenBank/DDBJ databases">
        <authorList>
            <consortium name="DOE Joint Genome Institute"/>
            <person name="Kuo A."/>
            <person name="Kohler A."/>
            <person name="Jargeat P."/>
            <person name="Nagy L.G."/>
            <person name="Floudas D."/>
            <person name="Copeland A."/>
            <person name="Barry K.W."/>
            <person name="Cichocki N."/>
            <person name="Veneault-Fourrey C."/>
            <person name="LaButti K."/>
            <person name="Lindquist E.A."/>
            <person name="Lipzen A."/>
            <person name="Lundell T."/>
            <person name="Morin E."/>
            <person name="Murat C."/>
            <person name="Sun H."/>
            <person name="Tunlid A."/>
            <person name="Henrissat B."/>
            <person name="Grigoriev I.V."/>
            <person name="Hibbett D.S."/>
            <person name="Martin F."/>
            <person name="Nordberg H.P."/>
            <person name="Cantor M.N."/>
            <person name="Hua S.X."/>
        </authorList>
    </citation>
    <scope>NUCLEOTIDE SEQUENCE [LARGE SCALE GENOMIC DNA]</scope>
    <source>
        <strain evidence="1 2">Ve08.2h10</strain>
    </source>
</reference>
<dbReference type="STRING" id="930991.A0A0D0CEZ7"/>
<keyword evidence="2" id="KW-1185">Reference proteome</keyword>
<proteinExistence type="predicted"/>
<dbReference type="HOGENOM" id="CLU_170507_0_0_1"/>
<dbReference type="EMBL" id="KN825823">
    <property type="protein sequence ID" value="KIK81307.1"/>
    <property type="molecule type" value="Genomic_DNA"/>
</dbReference>
<sequence>MLQNHTQTMVISEFNVKAMGACVEECCHDNGTQKRSQALATNGDECENGMNIPIAVLDACGDSFIAADKKQGKANTCYFADTGLMAMLCCHDHVLWLVNMTSAGETHHYVLVLI</sequence>
<evidence type="ECO:0000313" key="2">
    <source>
        <dbReference type="Proteomes" id="UP000054538"/>
    </source>
</evidence>
<dbReference type="Pfam" id="PF18758">
    <property type="entry name" value="KDZ"/>
    <property type="match status" value="1"/>
</dbReference>
<organism evidence="1 2">
    <name type="scientific">Paxillus rubicundulus Ve08.2h10</name>
    <dbReference type="NCBI Taxonomy" id="930991"/>
    <lineage>
        <taxon>Eukaryota</taxon>
        <taxon>Fungi</taxon>
        <taxon>Dikarya</taxon>
        <taxon>Basidiomycota</taxon>
        <taxon>Agaricomycotina</taxon>
        <taxon>Agaricomycetes</taxon>
        <taxon>Agaricomycetidae</taxon>
        <taxon>Boletales</taxon>
        <taxon>Paxilineae</taxon>
        <taxon>Paxillaceae</taxon>
        <taxon>Paxillus</taxon>
    </lineage>
</organism>
<dbReference type="InterPro" id="IPR040521">
    <property type="entry name" value="KDZ"/>
</dbReference>
<evidence type="ECO:0000313" key="1">
    <source>
        <dbReference type="EMBL" id="KIK81307.1"/>
    </source>
</evidence>
<dbReference type="AlphaFoldDB" id="A0A0D0CEZ7"/>
<dbReference type="Proteomes" id="UP000054538">
    <property type="component" value="Unassembled WGS sequence"/>
</dbReference>
<protein>
    <submittedName>
        <fullName evidence="1">Uncharacterized protein</fullName>
    </submittedName>
</protein>
<accession>A0A0D0CEZ7</accession>
<dbReference type="OrthoDB" id="2666777at2759"/>
<gene>
    <name evidence="1" type="ORF">PAXRUDRAFT_156387</name>
</gene>
<name>A0A0D0CEZ7_9AGAM</name>